<reference evidence="2" key="1">
    <citation type="submission" date="2018-09" db="EMBL/GenBank/DDBJ databases">
        <authorList>
            <person name="Zhu H."/>
        </authorList>
    </citation>
    <scope>NUCLEOTIDE SEQUENCE [LARGE SCALE GENOMIC DNA]</scope>
    <source>
        <strain evidence="2">K2R23-3</strain>
    </source>
</reference>
<accession>A0A385YXC8</accession>
<protein>
    <submittedName>
        <fullName evidence="1">Uncharacterized protein</fullName>
    </submittedName>
</protein>
<evidence type="ECO:0000313" key="2">
    <source>
        <dbReference type="Proteomes" id="UP000265725"/>
    </source>
</evidence>
<dbReference type="AlphaFoldDB" id="A0A385YXC8"/>
<dbReference type="OrthoDB" id="2062196at2"/>
<evidence type="ECO:0000313" key="1">
    <source>
        <dbReference type="EMBL" id="AYC30213.1"/>
    </source>
</evidence>
<name>A0A385YXC8_9BACL</name>
<proteinExistence type="predicted"/>
<dbReference type="KEGG" id="paek:D3873_10145"/>
<organism evidence="1 2">
    <name type="scientific">Paenisporosarcina cavernae</name>
    <dbReference type="NCBI Taxonomy" id="2320858"/>
    <lineage>
        <taxon>Bacteria</taxon>
        <taxon>Bacillati</taxon>
        <taxon>Bacillota</taxon>
        <taxon>Bacilli</taxon>
        <taxon>Bacillales</taxon>
        <taxon>Caryophanaceae</taxon>
        <taxon>Paenisporosarcina</taxon>
    </lineage>
</organism>
<gene>
    <name evidence="1" type="ORF">D3873_10145</name>
</gene>
<dbReference type="EMBL" id="CP032418">
    <property type="protein sequence ID" value="AYC30213.1"/>
    <property type="molecule type" value="Genomic_DNA"/>
</dbReference>
<dbReference type="Proteomes" id="UP000265725">
    <property type="component" value="Chromosome"/>
</dbReference>
<sequence>MPCEACTNFFSGDFLCVNVPNGGTLQYGVQFQSISPGPELGQTSVFYKVCNCNVVPQTGISYVVFELCTGGITPIRVVVAGEEGTITNGEAIFGVPNFKVEYFGDVDAAECVTFQLIYDEVFGIESLQPGLFGVKIGGGPTSSDTTGSIDGLLVPCVVPVNCLKQVTAEVCPQATVSLEPIVSSRTPLVSCLDGPIIGECTAVPGFTPLPNTGVCTFTVSQVICVTVPLDFSVNVNATSSGGACGPVVPGHECPPIPT</sequence>
<keyword evidence="2" id="KW-1185">Reference proteome</keyword>
<dbReference type="RefSeq" id="WP_119883930.1">
    <property type="nucleotide sequence ID" value="NZ_CP032418.1"/>
</dbReference>